<keyword evidence="1" id="KW-0479">Metal-binding</keyword>
<keyword evidence="1" id="KW-0863">Zinc-finger</keyword>
<dbReference type="PROSITE" id="PS50966">
    <property type="entry name" value="ZF_SWIM"/>
    <property type="match status" value="1"/>
</dbReference>
<dbReference type="GO" id="GO:0008270">
    <property type="term" value="F:zinc ion binding"/>
    <property type="evidence" value="ECO:0007669"/>
    <property type="project" value="UniProtKB-KW"/>
</dbReference>
<proteinExistence type="predicted"/>
<evidence type="ECO:0000256" key="1">
    <source>
        <dbReference type="PROSITE-ProRule" id="PRU00325"/>
    </source>
</evidence>
<reference evidence="3 4" key="1">
    <citation type="submission" date="2018-12" db="EMBL/GenBank/DDBJ databases">
        <authorList>
            <person name="Toschakov S.V."/>
        </authorList>
    </citation>
    <scope>NUCLEOTIDE SEQUENCE [LARGE SCALE GENOMIC DNA]</scope>
    <source>
        <strain evidence="3 4">GM2012</strain>
    </source>
</reference>
<keyword evidence="4" id="KW-1185">Reference proteome</keyword>
<gene>
    <name evidence="3" type="ORF">TsocGM_11780</name>
</gene>
<dbReference type="Pfam" id="PF04434">
    <property type="entry name" value="SWIM"/>
    <property type="match status" value="1"/>
</dbReference>
<organism evidence="3 4">
    <name type="scientific">Tautonia sociabilis</name>
    <dbReference type="NCBI Taxonomy" id="2080755"/>
    <lineage>
        <taxon>Bacteria</taxon>
        <taxon>Pseudomonadati</taxon>
        <taxon>Planctomycetota</taxon>
        <taxon>Planctomycetia</taxon>
        <taxon>Isosphaerales</taxon>
        <taxon>Isosphaeraceae</taxon>
        <taxon>Tautonia</taxon>
    </lineage>
</organism>
<sequence>MIASHRYAGRSGIANGLSSARVAFATDTFREATFFRGVIGRPVLFREAMAALYQVVVSDFKYRPKDRLEFRAWLEEQDRSFLASLGLRRKEIVARVERLKARRAELDRARLDRLKPFHKARMAYIDYVYTSWFERQYILDPVVTVHPDEVSFEAFSRDESTYARVAAAHETFDRVDEFSCGTTNIDFSIRLHGELERIRSYRQTRLEIGPSGLAVAAEGEDEHVEKKIELLDSWLDGFLQVHSAMSLGLTRVRMAPIDLFNVCRAVSRRRAKHAPRALRIELDPGRPARVVLEPWEQTIELSPASIFEGPKPIVVRTWGRDRLRLLSRLIPACRSVEVYLAGLGLPSIYVLDLGPIRVTLALSGWTDNDWTSGGSKFHLLARRLEVTPDELGRIYEALRSLRLATDVDLAQRAGLGVETTRSALSFLCQVGRAMYDLGGGVYRHRELFLEPFSPADAASLVSKAPAPDEASEEKAGAIVAQGGIRIIPRRPVATGYKISGSASSSPDGGGRVRPLLHVDHEGRIVEGSCTCRAFAKHGMTNGPCEHLLALRLAHMGRLGQEDQPPNVS</sequence>
<evidence type="ECO:0000259" key="2">
    <source>
        <dbReference type="PROSITE" id="PS50966"/>
    </source>
</evidence>
<name>A0A432MJE7_9BACT</name>
<keyword evidence="1" id="KW-0862">Zinc</keyword>
<protein>
    <submittedName>
        <fullName evidence="3">SWIM zinc finger family protein</fullName>
    </submittedName>
</protein>
<reference evidence="3 4" key="2">
    <citation type="submission" date="2019-01" db="EMBL/GenBank/DDBJ databases">
        <title>Tautonia sociabilis, a novel thermotolerant planctomycete of Isosphaeraceae family, isolated from a 4000 m deep subterranean habitat.</title>
        <authorList>
            <person name="Kovaleva O.L."/>
            <person name="Elcheninov A.G."/>
            <person name="Van Heerden E."/>
            <person name="Toshchakov S.V."/>
            <person name="Novikov A."/>
            <person name="Bonch-Osmolovskaya E.A."/>
            <person name="Kublanov I.V."/>
        </authorList>
    </citation>
    <scope>NUCLEOTIDE SEQUENCE [LARGE SCALE GENOMIC DNA]</scope>
    <source>
        <strain evidence="3 4">GM2012</strain>
    </source>
</reference>
<dbReference type="EMBL" id="RYZH01000020">
    <property type="protein sequence ID" value="RUL87511.1"/>
    <property type="molecule type" value="Genomic_DNA"/>
</dbReference>
<evidence type="ECO:0000313" key="4">
    <source>
        <dbReference type="Proteomes" id="UP000280296"/>
    </source>
</evidence>
<accession>A0A432MJE7</accession>
<dbReference type="InterPro" id="IPR007527">
    <property type="entry name" value="Znf_SWIM"/>
</dbReference>
<feature type="domain" description="SWIM-type" evidence="2">
    <location>
        <begin position="514"/>
        <end position="555"/>
    </location>
</feature>
<dbReference type="Proteomes" id="UP000280296">
    <property type="component" value="Unassembled WGS sequence"/>
</dbReference>
<evidence type="ECO:0000313" key="3">
    <source>
        <dbReference type="EMBL" id="RUL87511.1"/>
    </source>
</evidence>
<comment type="caution">
    <text evidence="3">The sequence shown here is derived from an EMBL/GenBank/DDBJ whole genome shotgun (WGS) entry which is preliminary data.</text>
</comment>
<dbReference type="AlphaFoldDB" id="A0A432MJE7"/>
<dbReference type="RefSeq" id="WP_126725569.1">
    <property type="nucleotide sequence ID" value="NZ_RYZH01000020.1"/>
</dbReference>
<dbReference type="OrthoDB" id="7821105at2"/>